<dbReference type="InterPro" id="IPR050834">
    <property type="entry name" value="Glycosyltransf_2"/>
</dbReference>
<gene>
    <name evidence="2" type="ORF">EV189_3550</name>
</gene>
<proteinExistence type="predicted"/>
<dbReference type="InterPro" id="IPR001173">
    <property type="entry name" value="Glyco_trans_2-like"/>
</dbReference>
<sequence length="251" mass="27686">MPLVTVITPTRNRLAVLPRAVASVLGQTMPDLQLVVVDDGSSDGTAEFLDSVADSRLTVLRQEHSGVSVARNAGLAVAQGELVAYLDSDNTWSPEFLEVMTGELRETDVLAYCNRHLFLLDGPLDDARVVARKTHAPSYNPAALLRHNSIDTNVMLHRRSVIDEVGGFDEDLHRLVDWDLVVRIVLRHPFAVRHVDQVLCDYHYYRAAQLPSITNGHFSDAHLESLFGIGPRDPVDAQVLAKIEAVRAAGR</sequence>
<dbReference type="EMBL" id="SGXD01000005">
    <property type="protein sequence ID" value="RZS80070.1"/>
    <property type="molecule type" value="Genomic_DNA"/>
</dbReference>
<dbReference type="AlphaFoldDB" id="A0A4Q7NB73"/>
<dbReference type="PANTHER" id="PTHR43685:SF11">
    <property type="entry name" value="GLYCOSYLTRANSFERASE TAGX-RELATED"/>
    <property type="match status" value="1"/>
</dbReference>
<protein>
    <submittedName>
        <fullName evidence="2">Glycosyl transferase family 2</fullName>
    </submittedName>
</protein>
<dbReference type="Gene3D" id="3.90.550.10">
    <property type="entry name" value="Spore Coat Polysaccharide Biosynthesis Protein SpsA, Chain A"/>
    <property type="match status" value="1"/>
</dbReference>
<name>A0A4Q7NB73_9ACTN</name>
<dbReference type="Pfam" id="PF00535">
    <property type="entry name" value="Glycos_transf_2"/>
    <property type="match status" value="1"/>
</dbReference>
<feature type="domain" description="Glycosyltransferase 2-like" evidence="1">
    <location>
        <begin position="5"/>
        <end position="118"/>
    </location>
</feature>
<organism evidence="2 3">
    <name type="scientific">Motilibacter rhizosphaerae</name>
    <dbReference type="NCBI Taxonomy" id="598652"/>
    <lineage>
        <taxon>Bacteria</taxon>
        <taxon>Bacillati</taxon>
        <taxon>Actinomycetota</taxon>
        <taxon>Actinomycetes</taxon>
        <taxon>Motilibacterales</taxon>
        <taxon>Motilibacteraceae</taxon>
        <taxon>Motilibacter</taxon>
    </lineage>
</organism>
<evidence type="ECO:0000313" key="3">
    <source>
        <dbReference type="Proteomes" id="UP000293638"/>
    </source>
</evidence>
<keyword evidence="3" id="KW-1185">Reference proteome</keyword>
<dbReference type="InterPro" id="IPR029044">
    <property type="entry name" value="Nucleotide-diphossugar_trans"/>
</dbReference>
<evidence type="ECO:0000259" key="1">
    <source>
        <dbReference type="Pfam" id="PF00535"/>
    </source>
</evidence>
<accession>A0A4Q7NB73</accession>
<dbReference type="PANTHER" id="PTHR43685">
    <property type="entry name" value="GLYCOSYLTRANSFERASE"/>
    <property type="match status" value="1"/>
</dbReference>
<dbReference type="RefSeq" id="WP_165400365.1">
    <property type="nucleotide sequence ID" value="NZ_SGXD01000005.1"/>
</dbReference>
<keyword evidence="2" id="KW-0808">Transferase</keyword>
<comment type="caution">
    <text evidence="2">The sequence shown here is derived from an EMBL/GenBank/DDBJ whole genome shotgun (WGS) entry which is preliminary data.</text>
</comment>
<dbReference type="GO" id="GO:0016740">
    <property type="term" value="F:transferase activity"/>
    <property type="evidence" value="ECO:0007669"/>
    <property type="project" value="UniProtKB-KW"/>
</dbReference>
<reference evidence="2 3" key="1">
    <citation type="submission" date="2019-02" db="EMBL/GenBank/DDBJ databases">
        <title>Genomic Encyclopedia of Type Strains, Phase IV (KMG-IV): sequencing the most valuable type-strain genomes for metagenomic binning, comparative biology and taxonomic classification.</title>
        <authorList>
            <person name="Goeker M."/>
        </authorList>
    </citation>
    <scope>NUCLEOTIDE SEQUENCE [LARGE SCALE GENOMIC DNA]</scope>
    <source>
        <strain evidence="2 3">DSM 45622</strain>
    </source>
</reference>
<dbReference type="SUPFAM" id="SSF53448">
    <property type="entry name" value="Nucleotide-diphospho-sugar transferases"/>
    <property type="match status" value="1"/>
</dbReference>
<evidence type="ECO:0000313" key="2">
    <source>
        <dbReference type="EMBL" id="RZS80070.1"/>
    </source>
</evidence>
<dbReference type="Proteomes" id="UP000293638">
    <property type="component" value="Unassembled WGS sequence"/>
</dbReference>